<evidence type="ECO:0000256" key="9">
    <source>
        <dbReference type="SAM" id="SignalP"/>
    </source>
</evidence>
<keyword evidence="4" id="KW-1134">Transmembrane beta strand</keyword>
<dbReference type="InterPro" id="IPR003423">
    <property type="entry name" value="OMP_efflux"/>
</dbReference>
<keyword evidence="7" id="KW-0998">Cell outer membrane</keyword>
<dbReference type="SUPFAM" id="SSF56954">
    <property type="entry name" value="Outer membrane efflux proteins (OEP)"/>
    <property type="match status" value="1"/>
</dbReference>
<evidence type="ECO:0000256" key="4">
    <source>
        <dbReference type="ARBA" id="ARBA00022452"/>
    </source>
</evidence>
<name>A0A931H6Y6_9BURK</name>
<comment type="similarity">
    <text evidence="2">Belongs to the outer membrane factor (OMF) (TC 1.B.17) family.</text>
</comment>
<keyword evidence="3" id="KW-0813">Transport</keyword>
<dbReference type="GO" id="GO:1990281">
    <property type="term" value="C:efflux pump complex"/>
    <property type="evidence" value="ECO:0007669"/>
    <property type="project" value="TreeGrafter"/>
</dbReference>
<dbReference type="Pfam" id="PF02321">
    <property type="entry name" value="OEP"/>
    <property type="match status" value="2"/>
</dbReference>
<dbReference type="AlphaFoldDB" id="A0A931H6Y6"/>
<evidence type="ECO:0000256" key="3">
    <source>
        <dbReference type="ARBA" id="ARBA00022448"/>
    </source>
</evidence>
<evidence type="ECO:0000256" key="2">
    <source>
        <dbReference type="ARBA" id="ARBA00007613"/>
    </source>
</evidence>
<feature type="coiled-coil region" evidence="8">
    <location>
        <begin position="144"/>
        <end position="171"/>
    </location>
</feature>
<accession>A0A931H6Y6</accession>
<keyword evidence="11" id="KW-1185">Reference proteome</keyword>
<protein>
    <submittedName>
        <fullName evidence="10">TolC family outer membrane protein</fullName>
    </submittedName>
</protein>
<dbReference type="Proteomes" id="UP000651050">
    <property type="component" value="Unassembled WGS sequence"/>
</dbReference>
<comment type="subcellular location">
    <subcellularLocation>
        <location evidence="1">Cell outer membrane</location>
    </subcellularLocation>
</comment>
<evidence type="ECO:0000256" key="7">
    <source>
        <dbReference type="ARBA" id="ARBA00023237"/>
    </source>
</evidence>
<gene>
    <name evidence="10" type="ORF">I5803_17370</name>
</gene>
<comment type="caution">
    <text evidence="10">The sequence shown here is derived from an EMBL/GenBank/DDBJ whole genome shotgun (WGS) entry which is preliminary data.</text>
</comment>
<keyword evidence="6" id="KW-0472">Membrane</keyword>
<dbReference type="NCBIfam" id="TIGR01844">
    <property type="entry name" value="type_I_sec_TolC"/>
    <property type="match status" value="1"/>
</dbReference>
<sequence length="476" mass="51550">MSDTTTKSPALGALCLTRIAAASLVVAGPWASAFAQAPAQAAVPALPVVQQVTGGMTLSQAYEAALAQDAVIRAARATADVKRERLPQALSQLLPNVSATYSKNRNDLLSSQPGLTGPVDSETFYGSSSRALTIRQPIFRPFQALDYQQAKAQVADANAQLERETQNLATRVSGAFLEALLAQDQYALALVQETAYSTQLSAARRLFAGGAGVRTDVDDAQARLDMAIAQKLVAQQNVEYTRRQLQVIVNVPVTKLATVDPAKLDIASASAGRLEDWIDRAEANSPELVSLRAQRVASQREVDKARTGHLPTLDAVAQWSVSDSDNVTRINSRYDNRSIGVQLNVPIFAGGYVNSQVRQALADLERAEQALEATRRDLNLRVEKEYRGVTEGVAQIRALEQAVRSAEITVESNRRSYQGGSRTLVDILNSEQQRVTAMRDLAQARYQYMASHVRLRALVGQADATAIAEVNGWLKP</sequence>
<reference evidence="10" key="1">
    <citation type="submission" date="2020-11" db="EMBL/GenBank/DDBJ databases">
        <title>Bacterial whole genome sequence for Caenimonas sp. DR4.4.</title>
        <authorList>
            <person name="Le V."/>
            <person name="Ko S.-R."/>
            <person name="Ahn C.-Y."/>
            <person name="Oh H.-M."/>
        </authorList>
    </citation>
    <scope>NUCLEOTIDE SEQUENCE</scope>
    <source>
        <strain evidence="10">DR4.4</strain>
    </source>
</reference>
<keyword evidence="5" id="KW-0812">Transmembrane</keyword>
<dbReference type="EMBL" id="JADWYS010000001">
    <property type="protein sequence ID" value="MBG9389804.1"/>
    <property type="molecule type" value="Genomic_DNA"/>
</dbReference>
<dbReference type="PANTHER" id="PTHR30026">
    <property type="entry name" value="OUTER MEMBRANE PROTEIN TOLC"/>
    <property type="match status" value="1"/>
</dbReference>
<organism evidence="10 11">
    <name type="scientific">Caenimonas aquaedulcis</name>
    <dbReference type="NCBI Taxonomy" id="2793270"/>
    <lineage>
        <taxon>Bacteria</taxon>
        <taxon>Pseudomonadati</taxon>
        <taxon>Pseudomonadota</taxon>
        <taxon>Betaproteobacteria</taxon>
        <taxon>Burkholderiales</taxon>
        <taxon>Comamonadaceae</taxon>
        <taxon>Caenimonas</taxon>
    </lineage>
</organism>
<evidence type="ECO:0000256" key="5">
    <source>
        <dbReference type="ARBA" id="ARBA00022692"/>
    </source>
</evidence>
<dbReference type="GO" id="GO:0015288">
    <property type="term" value="F:porin activity"/>
    <property type="evidence" value="ECO:0007669"/>
    <property type="project" value="TreeGrafter"/>
</dbReference>
<feature type="chain" id="PRO_5037012574" evidence="9">
    <location>
        <begin position="42"/>
        <end position="476"/>
    </location>
</feature>
<feature type="signal peptide" evidence="9">
    <location>
        <begin position="1"/>
        <end position="41"/>
    </location>
</feature>
<dbReference type="RefSeq" id="WP_196987580.1">
    <property type="nucleotide sequence ID" value="NZ_JADWYS010000001.1"/>
</dbReference>
<dbReference type="Gene3D" id="1.20.1600.10">
    <property type="entry name" value="Outer membrane efflux proteins (OEP)"/>
    <property type="match status" value="1"/>
</dbReference>
<keyword evidence="8" id="KW-0175">Coiled coil</keyword>
<feature type="coiled-coil region" evidence="8">
    <location>
        <begin position="354"/>
        <end position="384"/>
    </location>
</feature>
<dbReference type="InterPro" id="IPR010130">
    <property type="entry name" value="T1SS_OMP_TolC"/>
</dbReference>
<dbReference type="InterPro" id="IPR051906">
    <property type="entry name" value="TolC-like"/>
</dbReference>
<evidence type="ECO:0000256" key="8">
    <source>
        <dbReference type="SAM" id="Coils"/>
    </source>
</evidence>
<dbReference type="PANTHER" id="PTHR30026:SF20">
    <property type="entry name" value="OUTER MEMBRANE PROTEIN TOLC"/>
    <property type="match status" value="1"/>
</dbReference>
<evidence type="ECO:0000313" key="10">
    <source>
        <dbReference type="EMBL" id="MBG9389804.1"/>
    </source>
</evidence>
<evidence type="ECO:0000256" key="1">
    <source>
        <dbReference type="ARBA" id="ARBA00004442"/>
    </source>
</evidence>
<dbReference type="GO" id="GO:0015562">
    <property type="term" value="F:efflux transmembrane transporter activity"/>
    <property type="evidence" value="ECO:0007669"/>
    <property type="project" value="InterPro"/>
</dbReference>
<keyword evidence="9" id="KW-0732">Signal</keyword>
<evidence type="ECO:0000256" key="6">
    <source>
        <dbReference type="ARBA" id="ARBA00023136"/>
    </source>
</evidence>
<evidence type="ECO:0000313" key="11">
    <source>
        <dbReference type="Proteomes" id="UP000651050"/>
    </source>
</evidence>
<dbReference type="GO" id="GO:0009279">
    <property type="term" value="C:cell outer membrane"/>
    <property type="evidence" value="ECO:0007669"/>
    <property type="project" value="UniProtKB-SubCell"/>
</dbReference>
<proteinExistence type="inferred from homology"/>